<proteinExistence type="predicted"/>
<reference evidence="1" key="1">
    <citation type="submission" date="2019-06" db="EMBL/GenBank/DDBJ databases">
        <authorList>
            <person name="Zheng W."/>
        </authorList>
    </citation>
    <scope>NUCLEOTIDE SEQUENCE</scope>
    <source>
        <strain evidence="1">QDHG01</strain>
    </source>
</reference>
<comment type="caution">
    <text evidence="1">The sequence shown here is derived from an EMBL/GenBank/DDBJ whole genome shotgun (WGS) entry which is preliminary data.</text>
</comment>
<keyword evidence="2" id="KW-1185">Reference proteome</keyword>
<dbReference type="Proteomes" id="UP000785679">
    <property type="component" value="Unassembled WGS sequence"/>
</dbReference>
<evidence type="ECO:0000313" key="1">
    <source>
        <dbReference type="EMBL" id="TNV87590.1"/>
    </source>
</evidence>
<organism evidence="1 2">
    <name type="scientific">Halteria grandinella</name>
    <dbReference type="NCBI Taxonomy" id="5974"/>
    <lineage>
        <taxon>Eukaryota</taxon>
        <taxon>Sar</taxon>
        <taxon>Alveolata</taxon>
        <taxon>Ciliophora</taxon>
        <taxon>Intramacronucleata</taxon>
        <taxon>Spirotrichea</taxon>
        <taxon>Stichotrichia</taxon>
        <taxon>Sporadotrichida</taxon>
        <taxon>Halteriidae</taxon>
        <taxon>Halteria</taxon>
    </lineage>
</organism>
<evidence type="ECO:0000313" key="2">
    <source>
        <dbReference type="Proteomes" id="UP000785679"/>
    </source>
</evidence>
<gene>
    <name evidence="1" type="ORF">FGO68_gene2243</name>
</gene>
<dbReference type="AlphaFoldDB" id="A0A8J8TAE6"/>
<sequence length="85" mass="9806">MQTILHLQDGPAKVLFFACLLWLEPQHKVGTAFLIFIDYFHVFLSKDAFKHLYLLGLSQKWIDYGQLRANTACVNQAWYGACTIL</sequence>
<accession>A0A8J8TAE6</accession>
<dbReference type="EMBL" id="RRYP01000328">
    <property type="protein sequence ID" value="TNV87590.1"/>
    <property type="molecule type" value="Genomic_DNA"/>
</dbReference>
<protein>
    <submittedName>
        <fullName evidence="1">Uncharacterized protein</fullName>
    </submittedName>
</protein>
<name>A0A8J8TAE6_HALGN</name>